<evidence type="ECO:0008006" key="3">
    <source>
        <dbReference type="Google" id="ProtNLM"/>
    </source>
</evidence>
<dbReference type="Proteomes" id="UP000006319">
    <property type="component" value="Unassembled WGS sequence"/>
</dbReference>
<dbReference type="GeneID" id="14696409"/>
<name>K6VK96_PLACD</name>
<proteinExistence type="predicted"/>
<evidence type="ECO:0000313" key="1">
    <source>
        <dbReference type="EMBL" id="GAB69867.1"/>
    </source>
</evidence>
<dbReference type="OrthoDB" id="388866at2759"/>
<dbReference type="AlphaFoldDB" id="K6VK96"/>
<dbReference type="PhylomeDB" id="K6VK96"/>
<sequence length="127" mass="15618">MKIADYNRMKHLYEFYEFYDELRSSSHWMKEDTCNNLSSNSINYNSAIEDYYKEHHDLYDKISHVKDLIETFIKTHDLKCEENVYFRTQRKYLKGKYGKCVQALMKKEKGFTKKNHYCQWNKKIQDK</sequence>
<dbReference type="EMBL" id="DF158012">
    <property type="protein sequence ID" value="GAB69867.1"/>
    <property type="molecule type" value="Genomic_DNA"/>
</dbReference>
<evidence type="ECO:0000313" key="2">
    <source>
        <dbReference type="Proteomes" id="UP000006319"/>
    </source>
</evidence>
<dbReference type="VEuPathDB" id="PlasmoDB:PCYB_006160"/>
<dbReference type="KEGG" id="pcy:PCYB_006160"/>
<reference evidence="1 2" key="1">
    <citation type="journal article" date="2012" name="Nat. Genet.">
        <title>Plasmodium cynomolgi genome sequences provide insight into Plasmodium vivax and the monkey malaria clade.</title>
        <authorList>
            <person name="Tachibana S."/>
            <person name="Sullivan S.A."/>
            <person name="Kawai S."/>
            <person name="Nakamura S."/>
            <person name="Kim H.R."/>
            <person name="Goto N."/>
            <person name="Arisue N."/>
            <person name="Palacpac N.M.Q."/>
            <person name="Honma H."/>
            <person name="Yagi M."/>
            <person name="Tougan T."/>
            <person name="Katakai Y."/>
            <person name="Kaneko O."/>
            <person name="Mita T."/>
            <person name="Kita K."/>
            <person name="Yasutomi Y."/>
            <person name="Sutton P.L."/>
            <person name="Shakhbatyan R."/>
            <person name="Horii T."/>
            <person name="Yasunaga T."/>
            <person name="Barnwell J.W."/>
            <person name="Escalante A.A."/>
            <person name="Carlton J.M."/>
            <person name="Tanabe K."/>
        </authorList>
    </citation>
    <scope>NUCLEOTIDE SEQUENCE [LARGE SCALE GENOMIC DNA]</scope>
    <source>
        <strain evidence="1 2">B</strain>
    </source>
</reference>
<organism evidence="1 2">
    <name type="scientific">Plasmodium cynomolgi (strain B)</name>
    <dbReference type="NCBI Taxonomy" id="1120755"/>
    <lineage>
        <taxon>Eukaryota</taxon>
        <taxon>Sar</taxon>
        <taxon>Alveolata</taxon>
        <taxon>Apicomplexa</taxon>
        <taxon>Aconoidasida</taxon>
        <taxon>Haemosporida</taxon>
        <taxon>Plasmodiidae</taxon>
        <taxon>Plasmodium</taxon>
        <taxon>Plasmodium (Plasmodium)</taxon>
    </lineage>
</organism>
<dbReference type="RefSeq" id="XP_004228085.1">
    <property type="nucleotide sequence ID" value="XM_004228037.1"/>
</dbReference>
<accession>K6VK96</accession>
<keyword evidence="2" id="KW-1185">Reference proteome</keyword>
<gene>
    <name evidence="1" type="ORF">PCYB_006160</name>
</gene>
<protein>
    <recommendedName>
        <fullName evidence="3">CYIR protein</fullName>
    </recommendedName>
</protein>